<feature type="transmembrane region" description="Helical" evidence="7">
    <location>
        <begin position="497"/>
        <end position="518"/>
    </location>
</feature>
<reference evidence="10 11" key="1">
    <citation type="submission" date="2018-01" db="EMBL/GenBank/DDBJ databases">
        <title>Draft genome sequence of Jishengella endophytica.</title>
        <authorList>
            <person name="Sahin N."/>
            <person name="Ay H."/>
            <person name="Saygin H."/>
        </authorList>
    </citation>
    <scope>NUCLEOTIDE SEQUENCE [LARGE SCALE GENOMIC DNA]</scope>
    <source>
        <strain evidence="10 11">DSM 45430</strain>
    </source>
</reference>
<evidence type="ECO:0000256" key="7">
    <source>
        <dbReference type="SAM" id="Phobius"/>
    </source>
</evidence>
<evidence type="ECO:0000313" key="11">
    <source>
        <dbReference type="Proteomes" id="UP000248627"/>
    </source>
</evidence>
<evidence type="ECO:0000259" key="8">
    <source>
        <dbReference type="Pfam" id="PF02687"/>
    </source>
</evidence>
<evidence type="ECO:0000256" key="3">
    <source>
        <dbReference type="ARBA" id="ARBA00022692"/>
    </source>
</evidence>
<feature type="transmembrane region" description="Helical" evidence="7">
    <location>
        <begin position="768"/>
        <end position="794"/>
    </location>
</feature>
<dbReference type="OrthoDB" id="9780560at2"/>
<comment type="subcellular location">
    <subcellularLocation>
        <location evidence="1">Cell membrane</location>
        <topology evidence="1">Multi-pass membrane protein</topology>
    </subcellularLocation>
</comment>
<feature type="transmembrane region" description="Helical" evidence="7">
    <location>
        <begin position="370"/>
        <end position="389"/>
    </location>
</feature>
<dbReference type="PANTHER" id="PTHR30572:SF4">
    <property type="entry name" value="ABC TRANSPORTER PERMEASE YTRF"/>
    <property type="match status" value="1"/>
</dbReference>
<evidence type="ECO:0000259" key="9">
    <source>
        <dbReference type="Pfam" id="PF12704"/>
    </source>
</evidence>
<dbReference type="InterPro" id="IPR050250">
    <property type="entry name" value="Macrolide_Exporter_MacB"/>
</dbReference>
<dbReference type="Pfam" id="PF02687">
    <property type="entry name" value="FtsX"/>
    <property type="match status" value="2"/>
</dbReference>
<proteinExistence type="inferred from homology"/>
<dbReference type="EMBL" id="POTX01000036">
    <property type="protein sequence ID" value="PZF98673.1"/>
    <property type="molecule type" value="Genomic_DNA"/>
</dbReference>
<evidence type="ECO:0000256" key="5">
    <source>
        <dbReference type="ARBA" id="ARBA00023136"/>
    </source>
</evidence>
<dbReference type="PANTHER" id="PTHR30572">
    <property type="entry name" value="MEMBRANE COMPONENT OF TRANSPORTER-RELATED"/>
    <property type="match status" value="1"/>
</dbReference>
<evidence type="ECO:0000313" key="10">
    <source>
        <dbReference type="EMBL" id="PZF98673.1"/>
    </source>
</evidence>
<feature type="domain" description="ABC3 transporter permease C-terminal" evidence="8">
    <location>
        <begin position="275"/>
        <end position="397"/>
    </location>
</feature>
<evidence type="ECO:0000256" key="4">
    <source>
        <dbReference type="ARBA" id="ARBA00022989"/>
    </source>
</evidence>
<comment type="caution">
    <text evidence="10">The sequence shown here is derived from an EMBL/GenBank/DDBJ whole genome shotgun (WGS) entry which is preliminary data.</text>
</comment>
<feature type="transmembrane region" description="Helical" evidence="7">
    <location>
        <begin position="16"/>
        <end position="36"/>
    </location>
</feature>
<evidence type="ECO:0000256" key="1">
    <source>
        <dbReference type="ARBA" id="ARBA00004651"/>
    </source>
</evidence>
<keyword evidence="4 7" id="KW-1133">Transmembrane helix</keyword>
<dbReference type="Proteomes" id="UP000248627">
    <property type="component" value="Unassembled WGS sequence"/>
</dbReference>
<sequence>MAKLAVRNLLAHRARFLFTAMAVTLGVAFVSGTMIFRDTASQSFGPLFERRAQAETITVRGVETITVRGVETVSGEGAPPPTVPAEVLATLDQKVTDAEVYGQIEGYSALVRDDGSIVGEDVNANLGGAFTPRPGATLTLLSGREPAGADEIVVETRTATEGQVKVGDSYTVVAQRDTRRMKVVGIFELQDDDIGRVVTYIGYSPAVAHDLLTGSGNYSAIFLNPRQGISQQQVLAQVRPLLTPQYEATTPDQQAEQFEAELKDLFALLSRFLLAFAGVSVVVSSFIIFNTFTMLIAQRTRELALLRALGAGRAQVTRAVLAEGLGVGLLGATLGLVAGVGVSFLLRLLFTQFAGTQLPIRAPVVASATVFWSYLVGVLVTVAAAYVPARRASRIPPMAALRDDVAEARRTRLVRLVLGLTVALFGGAGLAGGIADRGADGAALVVISGVILLLAAAMVSPCLGRPVIRVLGWPIARLAGAVGRMSRENARRDPRRSAATASALMVGLALVSVATVLATSMSASAEADIDRQFGADYTIEPRGLTGFKREVVEQVAAVPGVRTVTPLQIGSLQVGREEMAAVVADARALSVPTNLTILEGSATLGPDDILVQRSLAESKAWQVGSTVAGKYPDGKPATFRVGGIFADNKVVGRSIMIHPDGYTSHAPTTLIQKAFIDFDDARAATALAGVRETLRAYPNVDLQDREDAKAAARQGIDQILAVVVVLLVLSIAIAALGIVNTLGLSVIERTREIGLLRAVGMARSQVAAMIRYEAVMIALFGAVLGVGLGAAVGWALQRAMADEVSTLDVPVGRLGLYLLAAIVIAVVAALWPARRASKMNVLQAIHNS</sequence>
<dbReference type="AlphaFoldDB" id="A0A2W2E115"/>
<keyword evidence="2" id="KW-1003">Cell membrane</keyword>
<feature type="transmembrane region" description="Helical" evidence="7">
    <location>
        <begin position="441"/>
        <end position="459"/>
    </location>
</feature>
<gene>
    <name evidence="10" type="ORF">C1I93_08275</name>
</gene>
<comment type="similarity">
    <text evidence="6">Belongs to the ABC-4 integral membrane protein family.</text>
</comment>
<feature type="transmembrane region" description="Helical" evidence="7">
    <location>
        <begin position="272"/>
        <end position="297"/>
    </location>
</feature>
<dbReference type="InterPro" id="IPR025857">
    <property type="entry name" value="MacB_PCD"/>
</dbReference>
<keyword evidence="5 7" id="KW-0472">Membrane</keyword>
<feature type="domain" description="MacB-like periplasmic core" evidence="9">
    <location>
        <begin position="17"/>
        <end position="240"/>
    </location>
</feature>
<name>A0A2W2E115_9ACTN</name>
<dbReference type="InterPro" id="IPR003838">
    <property type="entry name" value="ABC3_permease_C"/>
</dbReference>
<dbReference type="GO" id="GO:0022857">
    <property type="term" value="F:transmembrane transporter activity"/>
    <property type="evidence" value="ECO:0007669"/>
    <property type="project" value="TreeGrafter"/>
</dbReference>
<feature type="transmembrane region" description="Helical" evidence="7">
    <location>
        <begin position="814"/>
        <end position="833"/>
    </location>
</feature>
<feature type="domain" description="MacB-like periplasmic core" evidence="9">
    <location>
        <begin position="497"/>
        <end position="661"/>
    </location>
</feature>
<dbReference type="GO" id="GO:0005886">
    <property type="term" value="C:plasma membrane"/>
    <property type="evidence" value="ECO:0007669"/>
    <property type="project" value="UniProtKB-SubCell"/>
</dbReference>
<dbReference type="Pfam" id="PF12704">
    <property type="entry name" value="MacB_PCD"/>
    <property type="match status" value="2"/>
</dbReference>
<evidence type="ECO:0000256" key="2">
    <source>
        <dbReference type="ARBA" id="ARBA00022475"/>
    </source>
</evidence>
<organism evidence="10 11">
    <name type="scientific">Micromonospora endophytica</name>
    <dbReference type="NCBI Taxonomy" id="515350"/>
    <lineage>
        <taxon>Bacteria</taxon>
        <taxon>Bacillati</taxon>
        <taxon>Actinomycetota</taxon>
        <taxon>Actinomycetes</taxon>
        <taxon>Micromonosporales</taxon>
        <taxon>Micromonosporaceae</taxon>
        <taxon>Micromonospora</taxon>
    </lineage>
</organism>
<keyword evidence="11" id="KW-1185">Reference proteome</keyword>
<evidence type="ECO:0000256" key="6">
    <source>
        <dbReference type="ARBA" id="ARBA00038076"/>
    </source>
</evidence>
<feature type="transmembrane region" description="Helical" evidence="7">
    <location>
        <begin position="327"/>
        <end position="350"/>
    </location>
</feature>
<feature type="transmembrane region" description="Helical" evidence="7">
    <location>
        <begin position="719"/>
        <end position="747"/>
    </location>
</feature>
<protein>
    <submittedName>
        <fullName evidence="10">ABC transporter permease</fullName>
    </submittedName>
</protein>
<accession>A0A2W2E115</accession>
<keyword evidence="3 7" id="KW-0812">Transmembrane</keyword>
<feature type="domain" description="ABC3 transporter permease C-terminal" evidence="8">
    <location>
        <begin position="725"/>
        <end position="841"/>
    </location>
</feature>
<feature type="transmembrane region" description="Helical" evidence="7">
    <location>
        <begin position="416"/>
        <end position="435"/>
    </location>
</feature>